<comment type="caution">
    <text evidence="1">The sequence shown here is derived from an EMBL/GenBank/DDBJ whole genome shotgun (WGS) entry which is preliminary data.</text>
</comment>
<organism evidence="1 2">
    <name type="scientific">Spodoptera exigua</name>
    <name type="common">Beet armyworm</name>
    <name type="synonym">Noctua fulgens</name>
    <dbReference type="NCBI Taxonomy" id="7107"/>
    <lineage>
        <taxon>Eukaryota</taxon>
        <taxon>Metazoa</taxon>
        <taxon>Ecdysozoa</taxon>
        <taxon>Arthropoda</taxon>
        <taxon>Hexapoda</taxon>
        <taxon>Insecta</taxon>
        <taxon>Pterygota</taxon>
        <taxon>Neoptera</taxon>
        <taxon>Endopterygota</taxon>
        <taxon>Lepidoptera</taxon>
        <taxon>Glossata</taxon>
        <taxon>Ditrysia</taxon>
        <taxon>Noctuoidea</taxon>
        <taxon>Noctuidae</taxon>
        <taxon>Amphipyrinae</taxon>
        <taxon>Spodoptera</taxon>
    </lineage>
</organism>
<evidence type="ECO:0000313" key="2">
    <source>
        <dbReference type="Proteomes" id="UP000648187"/>
    </source>
</evidence>
<gene>
    <name evidence="1" type="ORF">HW555_000940</name>
</gene>
<proteinExistence type="predicted"/>
<keyword evidence="2" id="KW-1185">Reference proteome</keyword>
<dbReference type="Proteomes" id="UP000648187">
    <property type="component" value="Unassembled WGS sequence"/>
</dbReference>
<name>A0A835GU55_SPOEX</name>
<dbReference type="EMBL" id="JACKWZ010000006">
    <property type="protein sequence ID" value="KAF9423882.1"/>
    <property type="molecule type" value="Genomic_DNA"/>
</dbReference>
<protein>
    <submittedName>
        <fullName evidence="1">Uncharacterized protein</fullName>
    </submittedName>
</protein>
<reference evidence="1" key="1">
    <citation type="submission" date="2020-08" db="EMBL/GenBank/DDBJ databases">
        <title>Spodoptera exigua strain:BAW_Kor-Di-RS1 Genome sequencing and assembly.</title>
        <authorList>
            <person name="Kim J."/>
            <person name="Nam H.Y."/>
            <person name="Kwon M."/>
            <person name="Choi J.H."/>
            <person name="Cho S.R."/>
            <person name="Kim G.-H."/>
        </authorList>
    </citation>
    <scope>NUCLEOTIDE SEQUENCE</scope>
    <source>
        <strain evidence="1">BAW_Kor-Di-RS1</strain>
        <tissue evidence="1">Whole-body</tissue>
    </source>
</reference>
<evidence type="ECO:0000313" key="1">
    <source>
        <dbReference type="EMBL" id="KAF9423882.1"/>
    </source>
</evidence>
<dbReference type="AlphaFoldDB" id="A0A835GU55"/>
<accession>A0A835GU55</accession>
<sequence>MSQDLVVMFVNTVELCKNAITETYYAVVKQSLEMSSDISFSKIRICMVAKNKKPTKKDRRILLQSCKWKTMSLEEMP</sequence>